<dbReference type="PROSITE" id="PS51272">
    <property type="entry name" value="SLH"/>
    <property type="match status" value="1"/>
</dbReference>
<evidence type="ECO:0000256" key="1">
    <source>
        <dbReference type="SAM" id="SignalP"/>
    </source>
</evidence>
<gene>
    <name evidence="3" type="ORF">BBD42_00505</name>
</gene>
<protein>
    <submittedName>
        <fullName evidence="3">S-layer protein</fullName>
    </submittedName>
</protein>
<feature type="domain" description="SLH" evidence="2">
    <location>
        <begin position="25"/>
        <end position="88"/>
    </location>
</feature>
<proteinExistence type="predicted"/>
<dbReference type="InterPro" id="IPR001119">
    <property type="entry name" value="SLH_dom"/>
</dbReference>
<dbReference type="Pfam" id="PF00395">
    <property type="entry name" value="SLH"/>
    <property type="match status" value="1"/>
</dbReference>
<dbReference type="AlphaFoldDB" id="A0A1B2DBP7"/>
<accession>A0A1B2DBP7</accession>
<organism evidence="3">
    <name type="scientific">Paenibacillus sp. BIHB 4019</name>
    <dbReference type="NCBI Taxonomy" id="1870819"/>
    <lineage>
        <taxon>Bacteria</taxon>
        <taxon>Bacillati</taxon>
        <taxon>Bacillota</taxon>
        <taxon>Bacilli</taxon>
        <taxon>Bacillales</taxon>
        <taxon>Paenibacillaceae</taxon>
        <taxon>Paenibacillus</taxon>
    </lineage>
</organism>
<keyword evidence="1" id="KW-0732">Signal</keyword>
<evidence type="ECO:0000313" key="3">
    <source>
        <dbReference type="EMBL" id="ANY65125.1"/>
    </source>
</evidence>
<evidence type="ECO:0000259" key="2">
    <source>
        <dbReference type="PROSITE" id="PS51272"/>
    </source>
</evidence>
<feature type="signal peptide" evidence="1">
    <location>
        <begin position="1"/>
        <end position="26"/>
    </location>
</feature>
<sequence length="237" mass="25995">MKKRIATASISAAVALSVALTGQAFAASSFTDIATSPQKAQIETLQGLGIVNGVSQSLFQPEESLTNAQGISLIVKTTQISLAAISFNKAPEAEGLFSNVKNNAWYADSFIIAHYNELDIPADIDPNAPMTREQFTHYLVQALEKTGQYPLIKMYVVISDESDITTEYQGTIQRALLYKLTALDDKGEFHPQQILNRAESTAMLYNAHQFIKEHNEQLEGETGDQSLEEQGIKPAQQ</sequence>
<dbReference type="RefSeq" id="WP_099516550.1">
    <property type="nucleotide sequence ID" value="NZ_CP016808.1"/>
</dbReference>
<name>A0A1B2DBP7_9BACL</name>
<reference evidence="3" key="1">
    <citation type="submission" date="2016-08" db="EMBL/GenBank/DDBJ databases">
        <title>Complete Genome Seqeunce of Paenibacillus sp. BIHB 4019 from tea rhizoplane.</title>
        <authorList>
            <person name="Thakur R."/>
            <person name="Swarnkar M.K."/>
            <person name="Gulati A."/>
        </authorList>
    </citation>
    <scope>NUCLEOTIDE SEQUENCE [LARGE SCALE GENOMIC DNA]</scope>
    <source>
        <strain evidence="3">BIHB4019</strain>
    </source>
</reference>
<dbReference type="EMBL" id="CP016808">
    <property type="protein sequence ID" value="ANY65125.1"/>
    <property type="molecule type" value="Genomic_DNA"/>
</dbReference>
<feature type="chain" id="PRO_5008534660" evidence="1">
    <location>
        <begin position="27"/>
        <end position="237"/>
    </location>
</feature>